<feature type="chain" id="PRO_5043567059" description="Phage coat protein" evidence="2">
    <location>
        <begin position="21"/>
        <end position="75"/>
    </location>
</feature>
<evidence type="ECO:0000256" key="2">
    <source>
        <dbReference type="SAM" id="SignalP"/>
    </source>
</evidence>
<dbReference type="InterPro" id="IPR023390">
    <property type="entry name" value="Phage_M13_G8P_capsid_dom_sf"/>
</dbReference>
<keyword evidence="1" id="KW-0472">Membrane</keyword>
<name>A0AAW9V6R6_9GAMM</name>
<evidence type="ECO:0000313" key="4">
    <source>
        <dbReference type="Proteomes" id="UP000449944"/>
    </source>
</evidence>
<dbReference type="PIRSF" id="PIRSF004117">
    <property type="entry name" value="Phage_coat_B"/>
    <property type="match status" value="1"/>
</dbReference>
<keyword evidence="2" id="KW-0732">Signal</keyword>
<dbReference type="SUPFAM" id="SSF57987">
    <property type="entry name" value="Inovirus (filamentous phage) major coat protein"/>
    <property type="match status" value="1"/>
</dbReference>
<feature type="transmembrane region" description="Helical" evidence="1">
    <location>
        <begin position="50"/>
        <end position="68"/>
    </location>
</feature>
<keyword evidence="1" id="KW-1133">Transmembrane helix</keyword>
<evidence type="ECO:0000313" key="3">
    <source>
        <dbReference type="EMBL" id="MTC33343.1"/>
    </source>
</evidence>
<dbReference type="AlphaFoldDB" id="A0AAW9V6R6"/>
<sequence length="75" mass="7595">MFKKTFATILVAVASPAVLAAETPSSSAIPQAAQDAITGIGSTATGMMDLAWPVIAVVVGGFLAIKMFKKVASKV</sequence>
<accession>A0AAW9V6R6</accession>
<proteinExistence type="predicted"/>
<gene>
    <name evidence="3" type="ORF">GKR67_01690</name>
</gene>
<dbReference type="Proteomes" id="UP000449944">
    <property type="component" value="Unassembled WGS sequence"/>
</dbReference>
<organism evidence="3 4">
    <name type="scientific">Providencia alcalifaciens</name>
    <dbReference type="NCBI Taxonomy" id="126385"/>
    <lineage>
        <taxon>Bacteria</taxon>
        <taxon>Pseudomonadati</taxon>
        <taxon>Pseudomonadota</taxon>
        <taxon>Gammaproteobacteria</taxon>
        <taxon>Enterobacterales</taxon>
        <taxon>Morganellaceae</taxon>
        <taxon>Providencia</taxon>
    </lineage>
</organism>
<evidence type="ECO:0000256" key="1">
    <source>
        <dbReference type="SAM" id="Phobius"/>
    </source>
</evidence>
<comment type="caution">
    <text evidence="3">The sequence shown here is derived from an EMBL/GenBank/DDBJ whole genome shotgun (WGS) entry which is preliminary data.</text>
</comment>
<protein>
    <recommendedName>
        <fullName evidence="5">Phage coat protein</fullName>
    </recommendedName>
</protein>
<dbReference type="EMBL" id="WLUB01000005">
    <property type="protein sequence ID" value="MTC33343.1"/>
    <property type="molecule type" value="Genomic_DNA"/>
</dbReference>
<evidence type="ECO:0008006" key="5">
    <source>
        <dbReference type="Google" id="ProtNLM"/>
    </source>
</evidence>
<reference evidence="3 4" key="1">
    <citation type="submission" date="2019-10" db="EMBL/GenBank/DDBJ databases">
        <title>Comparative genomic analysis of Providencia.</title>
        <authorList>
            <person name="Yuan C."/>
            <person name="Wei Y."/>
            <person name="Yin Z."/>
        </authorList>
    </citation>
    <scope>NUCLEOTIDE SEQUENCE [LARGE SCALE GENOMIC DNA]</scope>
    <source>
        <strain evidence="4">wls1934</strain>
    </source>
</reference>
<dbReference type="Gene3D" id="1.20.5.80">
    <property type="match status" value="1"/>
</dbReference>
<keyword evidence="1" id="KW-0812">Transmembrane</keyword>
<feature type="signal peptide" evidence="2">
    <location>
        <begin position="1"/>
        <end position="20"/>
    </location>
</feature>
<dbReference type="Pfam" id="PF19199">
    <property type="entry name" value="Phage_coatGP8"/>
    <property type="match status" value="1"/>
</dbReference>
<dbReference type="InterPro" id="IPR008020">
    <property type="entry name" value="G8P"/>
</dbReference>